<dbReference type="Proteomes" id="UP001055115">
    <property type="component" value="Unassembled WGS sequence"/>
</dbReference>
<sequence>MDFVSIDHILPDPTILCVKLAAMHRDSVSPRNSQFGLPVVSCHGPFRQPVDWDESWANLFARLLNRLFDFETSLHGPWNEQCQGDFNRLIDHTIPRLLGALQSNGRVIKPCLVHGNLSASTMALNMDNEEPILLGPRILYAHNEYELGGWCRKTGTLPWSFFREYQKQYPPSEPVEEWDDRLKLYSIKFNLEHAIDRRSPNTQRQ</sequence>
<dbReference type="GeneID" id="73331148"/>
<proteinExistence type="predicted"/>
<dbReference type="AlphaFoldDB" id="A0AA37PDA4"/>
<gene>
    <name evidence="1" type="ORF">ColSpa_10346</name>
</gene>
<organism evidence="1 2">
    <name type="scientific">Colletotrichum spaethianum</name>
    <dbReference type="NCBI Taxonomy" id="700344"/>
    <lineage>
        <taxon>Eukaryota</taxon>
        <taxon>Fungi</taxon>
        <taxon>Dikarya</taxon>
        <taxon>Ascomycota</taxon>
        <taxon>Pezizomycotina</taxon>
        <taxon>Sordariomycetes</taxon>
        <taxon>Hypocreomycetidae</taxon>
        <taxon>Glomerellales</taxon>
        <taxon>Glomerellaceae</taxon>
        <taxon>Colletotrichum</taxon>
        <taxon>Colletotrichum spaethianum species complex</taxon>
    </lineage>
</organism>
<protein>
    <submittedName>
        <fullName evidence="1">Protein-ribulosamine 3-kinase, chloroplastic</fullName>
    </submittedName>
</protein>
<dbReference type="InterPro" id="IPR016477">
    <property type="entry name" value="Fructo-/Ketosamine-3-kinase"/>
</dbReference>
<dbReference type="EMBL" id="BQXU01000035">
    <property type="protein sequence ID" value="GKT50165.1"/>
    <property type="molecule type" value="Genomic_DNA"/>
</dbReference>
<dbReference type="RefSeq" id="XP_049132515.1">
    <property type="nucleotide sequence ID" value="XM_049276558.1"/>
</dbReference>
<reference evidence="1 2" key="1">
    <citation type="submission" date="2022-03" db="EMBL/GenBank/DDBJ databases">
        <title>Genome data of Colletotrichum spp.</title>
        <authorList>
            <person name="Utami Y.D."/>
            <person name="Hiruma K."/>
        </authorList>
    </citation>
    <scope>NUCLEOTIDE SEQUENCE [LARGE SCALE GENOMIC DNA]</scope>
    <source>
        <strain evidence="1 2">MAFF 239500</strain>
    </source>
</reference>
<keyword evidence="2" id="KW-1185">Reference proteome</keyword>
<accession>A0AA37PDA4</accession>
<name>A0AA37PDA4_9PEZI</name>
<dbReference type="PANTHER" id="PTHR12149">
    <property type="entry name" value="FRUCTOSAMINE 3 KINASE-RELATED PROTEIN"/>
    <property type="match status" value="1"/>
</dbReference>
<dbReference type="Pfam" id="PF03881">
    <property type="entry name" value="Fructosamin_kin"/>
    <property type="match status" value="1"/>
</dbReference>
<evidence type="ECO:0000313" key="1">
    <source>
        <dbReference type="EMBL" id="GKT50165.1"/>
    </source>
</evidence>
<dbReference type="PANTHER" id="PTHR12149:SF8">
    <property type="entry name" value="PROTEIN-RIBULOSAMINE 3-KINASE"/>
    <property type="match status" value="1"/>
</dbReference>
<comment type="caution">
    <text evidence="1">The sequence shown here is derived from an EMBL/GenBank/DDBJ whole genome shotgun (WGS) entry which is preliminary data.</text>
</comment>
<evidence type="ECO:0000313" key="2">
    <source>
        <dbReference type="Proteomes" id="UP001055115"/>
    </source>
</evidence>
<dbReference type="Gene3D" id="3.90.1200.10">
    <property type="match status" value="1"/>
</dbReference>